<dbReference type="STRING" id="13249.T1I3P1"/>
<keyword evidence="11" id="KW-1185">Reference proteome</keyword>
<dbReference type="AlphaFoldDB" id="T1I3P1"/>
<dbReference type="Proteomes" id="UP000015103">
    <property type="component" value="Unassembled WGS sequence"/>
</dbReference>
<dbReference type="GO" id="GO:0090522">
    <property type="term" value="P:vesicle tethering involved in exocytosis"/>
    <property type="evidence" value="ECO:0007669"/>
    <property type="project" value="UniProtKB-UniRule"/>
</dbReference>
<dbReference type="PANTHER" id="PTHR14146:SF0">
    <property type="entry name" value="EXOCYST COMPLEX COMPONENT 4"/>
    <property type="match status" value="1"/>
</dbReference>
<keyword evidence="3 5" id="KW-0268">Exocytosis</keyword>
<keyword evidence="6" id="KW-0175">Coiled coil</keyword>
<dbReference type="GO" id="GO:0006904">
    <property type="term" value="P:vesicle docking involved in exocytosis"/>
    <property type="evidence" value="ECO:0007669"/>
    <property type="project" value="InterPro"/>
</dbReference>
<dbReference type="GO" id="GO:0045202">
    <property type="term" value="C:synapse"/>
    <property type="evidence" value="ECO:0007669"/>
    <property type="project" value="TreeGrafter"/>
</dbReference>
<feature type="domain" description="Exocyst complex component Sec8 middle helical bundle" evidence="9">
    <location>
        <begin position="275"/>
        <end position="500"/>
    </location>
</feature>
<protein>
    <recommendedName>
        <fullName evidence="5">Exocyst complex component Sec8</fullName>
    </recommendedName>
</protein>
<accession>T1I3P1</accession>
<dbReference type="HOGENOM" id="CLU_012416_0_0_1"/>
<evidence type="ECO:0000256" key="5">
    <source>
        <dbReference type="RuleBase" id="RU367079"/>
    </source>
</evidence>
<evidence type="ECO:0000256" key="6">
    <source>
        <dbReference type="SAM" id="Coils"/>
    </source>
</evidence>
<dbReference type="InterPro" id="IPR039682">
    <property type="entry name" value="Sec8/EXOC4"/>
</dbReference>
<evidence type="ECO:0000259" key="9">
    <source>
        <dbReference type="Pfam" id="PF20652"/>
    </source>
</evidence>
<dbReference type="Pfam" id="PF04048">
    <property type="entry name" value="Sec8_N"/>
    <property type="match status" value="1"/>
</dbReference>
<evidence type="ECO:0000313" key="10">
    <source>
        <dbReference type="EnsemblMetazoa" id="RPRC010910-PA"/>
    </source>
</evidence>
<sequence length="965" mass="110817">LDMTPPPTKPPRGVKTSKETSGLLMCVIRTLATSESNEQREREKAKLEREYTKSDQQLNELVSLYKQDLTTIMQLFGKISTVITNTREKLHGIKEILIACKTLLSCRRDELKKLWLEGVEHKHVLKLLEEIEQLKDVPSKLAVHLANREYLQGTQLLVAALNIGNGALEGVEALRELKNELYGKKTKLYEQLLLEILHVVYFEPTKELNTFVRDSGSMRGKSKWRRKFLDSSSSLLNINIISYSFICVLNNYYLSFSIFSNNESVGDEMSFENELGKLVECLALLNMLPEALDNIKMRMQSEILDVVGRVTKAVVTHSKEGVHPLVDLLDTLTQQLRKVASRHESLCNSFLKAAKVHKISCITLQRSDIWSTIQAVLQLLLTDYLDIQNTANESQQSPAYQDHIGDISFYFARRKLQRTRKLPLFKFEYSSHNKATDDLENSSTLSVTMGWFPHCFAIKRKKDCNFLSHSLLLYFRDFLMRDKLLVCMPDPFNITVIYTPLQNFIEEIEESTAARHTFELYFVSFLNHFLKSTYVFIGRVQSRILLKIETATKSSDAWRAATTPQIATEMGLFRPLLLSTVQVSDSIRELELLLDCLPHHKIQILEILVGLIRGYTETCYAAYRGIVQPEPEDKRLCSAAWLKDEDINRFLKSLPNWTDLQAQKSQHRSGRPLKREDTTEEESPEDVRQRNIKEAEILASNLGEGGVSQQEIISDPMQLKCLAQLQESMEWFAWRVSQITFRLKKSISTSASDITSHNLSDYVVTLGNLSQEFEELANTCLLVLHLEVRVQCFHYLMPRGNQISKQKGMSQDPDPRVLDLSRVLVSLDEVLSSSLQTRKTKYIFEGLGQLIAKILMSTMQYMERIDESAVHKMCRNVFTLQQTLTNITMAREVALDHARTYFHLFFLKPEDILNEVLEKGAEYTELEYMNALQLICRTYDSEDENSTQRYLQKLSDILGEVGVTV</sequence>
<dbReference type="GO" id="GO:0007268">
    <property type="term" value="P:chemical synaptic transmission"/>
    <property type="evidence" value="ECO:0007669"/>
    <property type="project" value="TreeGrafter"/>
</dbReference>
<comment type="similarity">
    <text evidence="1 5">Belongs to the SEC8 family.</text>
</comment>
<evidence type="ECO:0000256" key="4">
    <source>
        <dbReference type="ARBA" id="ARBA00022927"/>
    </source>
</evidence>
<dbReference type="FunCoup" id="T1I3P1">
    <property type="interactions" value="1378"/>
</dbReference>
<evidence type="ECO:0000313" key="11">
    <source>
        <dbReference type="Proteomes" id="UP000015103"/>
    </source>
</evidence>
<dbReference type="Pfam" id="PF20652">
    <property type="entry name" value="Sec8_C"/>
    <property type="match status" value="1"/>
</dbReference>
<feature type="coiled-coil region" evidence="6">
    <location>
        <begin position="37"/>
        <end position="64"/>
    </location>
</feature>
<reference evidence="10" key="1">
    <citation type="submission" date="2015-05" db="UniProtKB">
        <authorList>
            <consortium name="EnsemblMetazoa"/>
        </authorList>
    </citation>
    <scope>IDENTIFICATION</scope>
</reference>
<dbReference type="OMA" id="HMEVRCR"/>
<dbReference type="InterPro" id="IPR007191">
    <property type="entry name" value="Sec8_exocyst_N"/>
</dbReference>
<dbReference type="VEuPathDB" id="VectorBase:RPRC010910"/>
<dbReference type="EnsemblMetazoa" id="RPRC010910-RA">
    <property type="protein sequence ID" value="RPRC010910-PA"/>
    <property type="gene ID" value="RPRC010910"/>
</dbReference>
<dbReference type="GO" id="GO:0000145">
    <property type="term" value="C:exocyst"/>
    <property type="evidence" value="ECO:0007669"/>
    <property type="project" value="UniProtKB-UniRule"/>
</dbReference>
<evidence type="ECO:0000256" key="1">
    <source>
        <dbReference type="ARBA" id="ARBA00010470"/>
    </source>
</evidence>
<name>T1I3P1_RHOPR</name>
<evidence type="ECO:0000256" key="7">
    <source>
        <dbReference type="SAM" id="MobiDB-lite"/>
    </source>
</evidence>
<dbReference type="PANTHER" id="PTHR14146">
    <property type="entry name" value="EXOCYST COMPLEX COMPONENT 4"/>
    <property type="match status" value="1"/>
</dbReference>
<dbReference type="GO" id="GO:0006612">
    <property type="term" value="P:protein targeting to membrane"/>
    <property type="evidence" value="ECO:0007669"/>
    <property type="project" value="UniProtKB-UniRule"/>
</dbReference>
<dbReference type="InParanoid" id="T1I3P1"/>
<dbReference type="EMBL" id="ACPB03013660">
    <property type="status" value="NOT_ANNOTATED_CDS"/>
    <property type="molecule type" value="Genomic_DNA"/>
</dbReference>
<organism evidence="10 11">
    <name type="scientific">Rhodnius prolixus</name>
    <name type="common">Triatomid bug</name>
    <dbReference type="NCBI Taxonomy" id="13249"/>
    <lineage>
        <taxon>Eukaryota</taxon>
        <taxon>Metazoa</taxon>
        <taxon>Ecdysozoa</taxon>
        <taxon>Arthropoda</taxon>
        <taxon>Hexapoda</taxon>
        <taxon>Insecta</taxon>
        <taxon>Pterygota</taxon>
        <taxon>Neoptera</taxon>
        <taxon>Paraneoptera</taxon>
        <taxon>Hemiptera</taxon>
        <taxon>Heteroptera</taxon>
        <taxon>Panheteroptera</taxon>
        <taxon>Cimicomorpha</taxon>
        <taxon>Reduviidae</taxon>
        <taxon>Triatominae</taxon>
        <taxon>Rhodnius</taxon>
    </lineage>
</organism>
<evidence type="ECO:0000259" key="8">
    <source>
        <dbReference type="Pfam" id="PF04048"/>
    </source>
</evidence>
<dbReference type="InterPro" id="IPR048630">
    <property type="entry name" value="Sec8_M"/>
</dbReference>
<dbReference type="GO" id="GO:0032584">
    <property type="term" value="C:growth cone membrane"/>
    <property type="evidence" value="ECO:0007669"/>
    <property type="project" value="TreeGrafter"/>
</dbReference>
<dbReference type="GO" id="GO:0015031">
    <property type="term" value="P:protein transport"/>
    <property type="evidence" value="ECO:0007669"/>
    <property type="project" value="UniProtKB-KW"/>
</dbReference>
<comment type="function">
    <text evidence="5">Component of the exocyst complex involved in the docking of exocytic vesicles with fusion sites on the plasma membrane.</text>
</comment>
<keyword evidence="4 5" id="KW-0653">Protein transport</keyword>
<evidence type="ECO:0000256" key="2">
    <source>
        <dbReference type="ARBA" id="ARBA00022448"/>
    </source>
</evidence>
<dbReference type="eggNOG" id="KOG3691">
    <property type="taxonomic scope" value="Eukaryota"/>
</dbReference>
<proteinExistence type="inferred from homology"/>
<feature type="region of interest" description="Disordered" evidence="7">
    <location>
        <begin position="661"/>
        <end position="690"/>
    </location>
</feature>
<evidence type="ECO:0000256" key="3">
    <source>
        <dbReference type="ARBA" id="ARBA00022483"/>
    </source>
</evidence>
<feature type="domain" description="Exocyst complex component Sec8 N-terminal" evidence="8">
    <location>
        <begin position="50"/>
        <end position="141"/>
    </location>
</feature>
<keyword evidence="2 5" id="KW-0813">Transport</keyword>
<dbReference type="GO" id="GO:0006893">
    <property type="term" value="P:Golgi to plasma membrane transport"/>
    <property type="evidence" value="ECO:0007669"/>
    <property type="project" value="TreeGrafter"/>
</dbReference>